<feature type="signal peptide" evidence="2">
    <location>
        <begin position="1"/>
        <end position="20"/>
    </location>
</feature>
<dbReference type="EMBL" id="JACGWX010000002">
    <property type="protein sequence ID" value="MBA8847631.1"/>
    <property type="molecule type" value="Genomic_DNA"/>
</dbReference>
<name>A0A839E5I0_9MICO</name>
<evidence type="ECO:0000313" key="3">
    <source>
        <dbReference type="EMBL" id="MBA8847631.1"/>
    </source>
</evidence>
<accession>A0A839E5I0</accession>
<reference evidence="3 4" key="1">
    <citation type="submission" date="2020-07" db="EMBL/GenBank/DDBJ databases">
        <title>Sequencing the genomes of 1000 actinobacteria strains.</title>
        <authorList>
            <person name="Klenk H.-P."/>
        </authorList>
    </citation>
    <scope>NUCLEOTIDE SEQUENCE [LARGE SCALE GENOMIC DNA]</scope>
    <source>
        <strain evidence="3 4">DSM 19663</strain>
    </source>
</reference>
<dbReference type="Proteomes" id="UP000585905">
    <property type="component" value="Unassembled WGS sequence"/>
</dbReference>
<proteinExistence type="predicted"/>
<sequence length="246" mass="24492">MMRPVVLAAARAIVVAAALAALVACGPTVEPEASPSASPTASPTAEPSSSPTPSPDPTRPALAELVLSADGLDPLVLGEAPDEDPATRMIAFEPGACVSAELGIAPGDPGADLWRTDAAHDSTSPAYGPGTAFGVGVDRDSGAVTRVDLYSADIPTDGGVRIGDPGSSVAAAHPGATVVPEYLTDIHVVSGPIGTLQIEVAKNPADMSGDYWEGRTGTVVYIHAVSFELGVFSVAASGNLVGVCGA</sequence>
<dbReference type="PROSITE" id="PS51257">
    <property type="entry name" value="PROKAR_LIPOPROTEIN"/>
    <property type="match status" value="1"/>
</dbReference>
<keyword evidence="4" id="KW-1185">Reference proteome</keyword>
<feature type="chain" id="PRO_5039239116" evidence="2">
    <location>
        <begin position="21"/>
        <end position="246"/>
    </location>
</feature>
<protein>
    <submittedName>
        <fullName evidence="3">Uncharacterized protein</fullName>
    </submittedName>
</protein>
<comment type="caution">
    <text evidence="3">The sequence shown here is derived from an EMBL/GenBank/DDBJ whole genome shotgun (WGS) entry which is preliminary data.</text>
</comment>
<dbReference type="RefSeq" id="WP_182490440.1">
    <property type="nucleotide sequence ID" value="NZ_BAAAOV010000015.1"/>
</dbReference>
<organism evidence="3 4">
    <name type="scientific">Microcella alkalica</name>
    <dbReference type="NCBI Taxonomy" id="355930"/>
    <lineage>
        <taxon>Bacteria</taxon>
        <taxon>Bacillati</taxon>
        <taxon>Actinomycetota</taxon>
        <taxon>Actinomycetes</taxon>
        <taxon>Micrococcales</taxon>
        <taxon>Microbacteriaceae</taxon>
        <taxon>Microcella</taxon>
    </lineage>
</organism>
<evidence type="ECO:0000256" key="1">
    <source>
        <dbReference type="SAM" id="MobiDB-lite"/>
    </source>
</evidence>
<feature type="region of interest" description="Disordered" evidence="1">
    <location>
        <begin position="29"/>
        <end position="60"/>
    </location>
</feature>
<feature type="compositionally biased region" description="Low complexity" evidence="1">
    <location>
        <begin position="29"/>
        <end position="49"/>
    </location>
</feature>
<keyword evidence="2" id="KW-0732">Signal</keyword>
<gene>
    <name evidence="3" type="ORF">FHX53_001216</name>
</gene>
<evidence type="ECO:0000313" key="4">
    <source>
        <dbReference type="Proteomes" id="UP000585905"/>
    </source>
</evidence>
<evidence type="ECO:0000256" key="2">
    <source>
        <dbReference type="SAM" id="SignalP"/>
    </source>
</evidence>
<dbReference type="AlphaFoldDB" id="A0A839E5I0"/>